<protein>
    <submittedName>
        <fullName evidence="2">Uncharacterized protein</fullName>
    </submittedName>
</protein>
<name>A0A9Q1JMZ8_9CARY</name>
<reference evidence="2" key="1">
    <citation type="submission" date="2022-04" db="EMBL/GenBank/DDBJ databases">
        <title>Carnegiea gigantea Genome sequencing and assembly v2.</title>
        <authorList>
            <person name="Copetti D."/>
            <person name="Sanderson M.J."/>
            <person name="Burquez A."/>
            <person name="Wojciechowski M.F."/>
        </authorList>
    </citation>
    <scope>NUCLEOTIDE SEQUENCE</scope>
    <source>
        <strain evidence="2">SGP5-SGP5p</strain>
        <tissue evidence="2">Aerial part</tissue>
    </source>
</reference>
<feature type="region of interest" description="Disordered" evidence="1">
    <location>
        <begin position="22"/>
        <end position="292"/>
    </location>
</feature>
<feature type="compositionally biased region" description="Pro residues" evidence="1">
    <location>
        <begin position="175"/>
        <end position="186"/>
    </location>
</feature>
<dbReference type="EMBL" id="JAKOGI010001496">
    <property type="protein sequence ID" value="KAJ8425330.1"/>
    <property type="molecule type" value="Genomic_DNA"/>
</dbReference>
<dbReference type="PRINTS" id="PR01217">
    <property type="entry name" value="PRICHEXTENSN"/>
</dbReference>
<organism evidence="2 3">
    <name type="scientific">Carnegiea gigantea</name>
    <dbReference type="NCBI Taxonomy" id="171969"/>
    <lineage>
        <taxon>Eukaryota</taxon>
        <taxon>Viridiplantae</taxon>
        <taxon>Streptophyta</taxon>
        <taxon>Embryophyta</taxon>
        <taxon>Tracheophyta</taxon>
        <taxon>Spermatophyta</taxon>
        <taxon>Magnoliopsida</taxon>
        <taxon>eudicotyledons</taxon>
        <taxon>Gunneridae</taxon>
        <taxon>Pentapetalae</taxon>
        <taxon>Caryophyllales</taxon>
        <taxon>Cactineae</taxon>
        <taxon>Cactaceae</taxon>
        <taxon>Cactoideae</taxon>
        <taxon>Echinocereeae</taxon>
        <taxon>Carnegiea</taxon>
    </lineage>
</organism>
<evidence type="ECO:0000313" key="3">
    <source>
        <dbReference type="Proteomes" id="UP001153076"/>
    </source>
</evidence>
<feature type="compositionally biased region" description="Pro residues" evidence="1">
    <location>
        <begin position="85"/>
        <end position="96"/>
    </location>
</feature>
<accession>A0A9Q1JMZ8</accession>
<evidence type="ECO:0000256" key="1">
    <source>
        <dbReference type="SAM" id="MobiDB-lite"/>
    </source>
</evidence>
<proteinExistence type="predicted"/>
<feature type="compositionally biased region" description="Basic residues" evidence="1">
    <location>
        <begin position="22"/>
        <end position="37"/>
    </location>
</feature>
<feature type="compositionally biased region" description="Polar residues" evidence="1">
    <location>
        <begin position="282"/>
        <end position="292"/>
    </location>
</feature>
<gene>
    <name evidence="2" type="ORF">Cgig2_018947</name>
</gene>
<feature type="compositionally biased region" description="Pro residues" evidence="1">
    <location>
        <begin position="265"/>
        <end position="276"/>
    </location>
</feature>
<dbReference type="AlphaFoldDB" id="A0A9Q1JMZ8"/>
<feature type="compositionally biased region" description="Basic residues" evidence="1">
    <location>
        <begin position="203"/>
        <end position="217"/>
    </location>
</feature>
<comment type="caution">
    <text evidence="2">The sequence shown here is derived from an EMBL/GenBank/DDBJ whole genome shotgun (WGS) entry which is preliminary data.</text>
</comment>
<dbReference type="Proteomes" id="UP001153076">
    <property type="component" value="Unassembled WGS sequence"/>
</dbReference>
<evidence type="ECO:0000313" key="2">
    <source>
        <dbReference type="EMBL" id="KAJ8425330.1"/>
    </source>
</evidence>
<sequence>MLAAFIWVVDYAYGCLSVVRSGGHHHRPPHSGRHHRTSTMPATPRRNPNPRSRNSKRAHCTFEPPPKQSTTNNADHHPTLVSLSQPPPHTHRPQPPTANLEAPNSSLDLASGGHHHRPPHPGRHHRTSTMPATPRRNPNPRSRNSKRAHCTFEPPPKQSTTNNADHHPTLVSLSQPPPHTHRPQPPTANLEAPNSSLDLASGGHHHRPPHSGRHHRTSTMPATPRRNPNPRSRNSKRAHCTFEPPPKQSTTNNADHHPTLVSLSQPPPHAHRPQPPTANLEAPNSSLDLRKP</sequence>
<feature type="compositionally biased region" description="Basic residues" evidence="1">
    <location>
        <begin position="113"/>
        <end position="127"/>
    </location>
</feature>
<keyword evidence="3" id="KW-1185">Reference proteome</keyword>